<name>A0A4R1K9I7_9BACT</name>
<dbReference type="Pfam" id="PF03358">
    <property type="entry name" value="FMN_red"/>
    <property type="match status" value="1"/>
</dbReference>
<dbReference type="OrthoDB" id="6398207at2"/>
<evidence type="ECO:0000256" key="2">
    <source>
        <dbReference type="ARBA" id="ARBA00022643"/>
    </source>
</evidence>
<accession>A0A4R1K9I7</accession>
<keyword evidence="5" id="KW-1185">Reference proteome</keyword>
<comment type="caution">
    <text evidence="4">The sequence shown here is derived from an EMBL/GenBank/DDBJ whole genome shotgun (WGS) entry which is preliminary data.</text>
</comment>
<dbReference type="PANTHER" id="PTHR43278">
    <property type="entry name" value="NAD(P)H-DEPENDENT FMN-CONTAINING OXIDOREDUCTASE YWQN-RELATED"/>
    <property type="match status" value="1"/>
</dbReference>
<keyword evidence="2" id="KW-0288">FMN</keyword>
<organism evidence="4 5">
    <name type="scientific">Seleniivibrio woodruffii</name>
    <dbReference type="NCBI Taxonomy" id="1078050"/>
    <lineage>
        <taxon>Bacteria</taxon>
        <taxon>Pseudomonadati</taxon>
        <taxon>Deferribacterota</taxon>
        <taxon>Deferribacteres</taxon>
        <taxon>Deferribacterales</taxon>
        <taxon>Geovibrionaceae</taxon>
        <taxon>Seleniivibrio</taxon>
    </lineage>
</organism>
<dbReference type="GO" id="GO:0016491">
    <property type="term" value="F:oxidoreductase activity"/>
    <property type="evidence" value="ECO:0007669"/>
    <property type="project" value="InterPro"/>
</dbReference>
<feature type="domain" description="NADPH-dependent FMN reductase-like" evidence="3">
    <location>
        <begin position="1"/>
        <end position="114"/>
    </location>
</feature>
<sequence length="213" mass="24285">MKFIAVNGSPRKNWNTAMLLESAVEGARSKGADAELVHLYDIDFKGCHSCFACKLNAGKSYGKCAVNDGLTELLNKLYEADAFVIGSPVYYADVTGETRSFMERLFYPSMLYDKSYSSIFPRKIKTGFIYTMNQKEEAMVQRGYEYFFNMNKGYMARIFGASEYITACNTYQFNDYSKYETGAFDIESKKESREKQFPLDRQKAFDFGASLVS</sequence>
<dbReference type="RefSeq" id="WP_132873920.1">
    <property type="nucleotide sequence ID" value="NZ_SMGG01000004.1"/>
</dbReference>
<dbReference type="InterPro" id="IPR029039">
    <property type="entry name" value="Flavoprotein-like_sf"/>
</dbReference>
<proteinExistence type="predicted"/>
<evidence type="ECO:0000313" key="4">
    <source>
        <dbReference type="EMBL" id="TCK61068.1"/>
    </source>
</evidence>
<dbReference type="InterPro" id="IPR005025">
    <property type="entry name" value="FMN_Rdtase-like_dom"/>
</dbReference>
<evidence type="ECO:0000259" key="3">
    <source>
        <dbReference type="Pfam" id="PF03358"/>
    </source>
</evidence>
<dbReference type="InterPro" id="IPR051796">
    <property type="entry name" value="ISF_SsuE-like"/>
</dbReference>
<protein>
    <submittedName>
        <fullName evidence="4">NADPH-dependent FMN reductase</fullName>
    </submittedName>
</protein>
<dbReference type="Gene3D" id="3.40.50.360">
    <property type="match status" value="1"/>
</dbReference>
<dbReference type="SUPFAM" id="SSF52218">
    <property type="entry name" value="Flavoproteins"/>
    <property type="match status" value="1"/>
</dbReference>
<reference evidence="4 5" key="1">
    <citation type="submission" date="2019-03" db="EMBL/GenBank/DDBJ databases">
        <title>Genomic Encyclopedia of Type Strains, Phase IV (KMG-IV): sequencing the most valuable type-strain genomes for metagenomic binning, comparative biology and taxonomic classification.</title>
        <authorList>
            <person name="Goeker M."/>
        </authorList>
    </citation>
    <scope>NUCLEOTIDE SEQUENCE [LARGE SCALE GENOMIC DNA]</scope>
    <source>
        <strain evidence="4 5">DSM 24984</strain>
    </source>
</reference>
<dbReference type="EMBL" id="SMGG01000004">
    <property type="protein sequence ID" value="TCK61068.1"/>
    <property type="molecule type" value="Genomic_DNA"/>
</dbReference>
<dbReference type="AlphaFoldDB" id="A0A4R1K9I7"/>
<evidence type="ECO:0000256" key="1">
    <source>
        <dbReference type="ARBA" id="ARBA00022630"/>
    </source>
</evidence>
<gene>
    <name evidence="4" type="ORF">C8D98_1950</name>
</gene>
<keyword evidence="1" id="KW-0285">Flavoprotein</keyword>
<dbReference type="Proteomes" id="UP000294614">
    <property type="component" value="Unassembled WGS sequence"/>
</dbReference>
<evidence type="ECO:0000313" key="5">
    <source>
        <dbReference type="Proteomes" id="UP000294614"/>
    </source>
</evidence>
<dbReference type="PANTHER" id="PTHR43278:SF2">
    <property type="entry name" value="IRON-SULFUR FLAVOPROTEIN"/>
    <property type="match status" value="1"/>
</dbReference>